<dbReference type="AlphaFoldDB" id="U1MNT8"/>
<evidence type="ECO:0000313" key="2">
    <source>
        <dbReference type="EMBL" id="ERG91539.1"/>
    </source>
</evidence>
<evidence type="ECO:0000256" key="1">
    <source>
        <dbReference type="SAM" id="MobiDB-lite"/>
    </source>
</evidence>
<reference evidence="2 3" key="1">
    <citation type="journal article" date="2013" name="PLoS ONE">
        <title>Assembly-driven community genomics of a hypersaline microbial ecosystem.</title>
        <authorList>
            <person name="Podell S."/>
            <person name="Ugalde J.A."/>
            <person name="Narasingarao P."/>
            <person name="Banfield J.F."/>
            <person name="Heidelberg K.B."/>
            <person name="Allen E.E."/>
        </authorList>
    </citation>
    <scope>NUCLEOTIDE SEQUENCE [LARGE SCALE GENOMIC DNA]</scope>
    <source>
        <strain evidence="3">J07HQW1</strain>
    </source>
</reference>
<feature type="region of interest" description="Disordered" evidence="1">
    <location>
        <begin position="78"/>
        <end position="108"/>
    </location>
</feature>
<dbReference type="HOGENOM" id="CLU_2190989_0_0_2"/>
<proteinExistence type="predicted"/>
<feature type="compositionally biased region" description="Basic and acidic residues" evidence="1">
    <location>
        <begin position="83"/>
        <end position="108"/>
    </location>
</feature>
<gene>
    <name evidence="2" type="ORF">J07HQW1_01573</name>
</gene>
<organism evidence="2 3">
    <name type="scientific">Haloquadratum walsbyi J07HQW1</name>
    <dbReference type="NCBI Taxonomy" id="1238424"/>
    <lineage>
        <taxon>Archaea</taxon>
        <taxon>Methanobacteriati</taxon>
        <taxon>Methanobacteriota</taxon>
        <taxon>Stenosarchaea group</taxon>
        <taxon>Halobacteria</taxon>
        <taxon>Halobacteriales</taxon>
        <taxon>Haloferacaceae</taxon>
        <taxon>Haloquadratum</taxon>
    </lineage>
</organism>
<protein>
    <submittedName>
        <fullName evidence="2">Uncharacterized protein</fullName>
    </submittedName>
</protein>
<accession>U1MNT8</accession>
<dbReference type="Proteomes" id="UP000030649">
    <property type="component" value="Unassembled WGS sequence"/>
</dbReference>
<name>U1MNT8_9EURY</name>
<evidence type="ECO:0000313" key="3">
    <source>
        <dbReference type="Proteomes" id="UP000030649"/>
    </source>
</evidence>
<sequence>MDVTLRCVHIPTKKLPAKRGVTSKSTGRYGTALSATTRMIMGTGRPPTTRPHIHRLETAVTALFGSLSTRPQQIVSEIPKTVETQEGREETHHNSRWHSEHRFSLNLR</sequence>
<dbReference type="EMBL" id="KE356560">
    <property type="protein sequence ID" value="ERG91539.1"/>
    <property type="molecule type" value="Genomic_DNA"/>
</dbReference>